<dbReference type="CDD" id="cd03398">
    <property type="entry name" value="PAP2_haloperoxidase"/>
    <property type="match status" value="1"/>
</dbReference>
<evidence type="ECO:0000313" key="1">
    <source>
        <dbReference type="EMBL" id="QBK92242.1"/>
    </source>
</evidence>
<organism evidence="1">
    <name type="scientific">Pithovirus LCPAC304</name>
    <dbReference type="NCBI Taxonomy" id="2506594"/>
    <lineage>
        <taxon>Viruses</taxon>
        <taxon>Pithoviruses</taxon>
    </lineage>
</organism>
<dbReference type="SUPFAM" id="SSF48317">
    <property type="entry name" value="Acid phosphatase/Vanadium-dependent haloperoxidase"/>
    <property type="match status" value="1"/>
</dbReference>
<evidence type="ECO:0008006" key="2">
    <source>
        <dbReference type="Google" id="ProtNLM"/>
    </source>
</evidence>
<dbReference type="InterPro" id="IPR052559">
    <property type="entry name" value="V-haloperoxidase"/>
</dbReference>
<dbReference type="PANTHER" id="PTHR34599:SF1">
    <property type="entry name" value="PHOSPHATIDIC ACID PHOSPHATASE TYPE 2_HALOPEROXIDASE DOMAIN-CONTAINING PROTEIN"/>
    <property type="match status" value="1"/>
</dbReference>
<dbReference type="GO" id="GO:0004601">
    <property type="term" value="F:peroxidase activity"/>
    <property type="evidence" value="ECO:0007669"/>
    <property type="project" value="InterPro"/>
</dbReference>
<accession>A0A481ZA50</accession>
<dbReference type="InterPro" id="IPR036938">
    <property type="entry name" value="PAP2/HPO_sf"/>
</dbReference>
<dbReference type="Gene3D" id="1.10.606.10">
    <property type="entry name" value="Vanadium-containing Chloroperoxidase, domain 2"/>
    <property type="match status" value="1"/>
</dbReference>
<reference evidence="1" key="1">
    <citation type="journal article" date="2019" name="MBio">
        <title>Virus Genomes from Deep Sea Sediments Expand the Ocean Megavirome and Support Independent Origins of Viral Gigantism.</title>
        <authorList>
            <person name="Backstrom D."/>
            <person name="Yutin N."/>
            <person name="Jorgensen S.L."/>
            <person name="Dharamshi J."/>
            <person name="Homa F."/>
            <person name="Zaremba-Niedwiedzka K."/>
            <person name="Spang A."/>
            <person name="Wolf Y.I."/>
            <person name="Koonin E.V."/>
            <person name="Ettema T.J."/>
        </authorList>
    </citation>
    <scope>NUCLEOTIDE SEQUENCE</scope>
</reference>
<name>A0A481ZA50_9VIRU</name>
<dbReference type="InterPro" id="IPR016119">
    <property type="entry name" value="Br/Cl_peroxidase_C"/>
</dbReference>
<proteinExistence type="predicted"/>
<dbReference type="PANTHER" id="PTHR34599">
    <property type="entry name" value="PEROXIDASE-RELATED"/>
    <property type="match status" value="1"/>
</dbReference>
<dbReference type="EMBL" id="MK500570">
    <property type="protein sequence ID" value="QBK92242.1"/>
    <property type="molecule type" value="Genomic_DNA"/>
</dbReference>
<gene>
    <name evidence="1" type="ORF">LCPAC304_05890</name>
</gene>
<sequence>MTATDQYEKLACSFFNNSLESLVSVVLASGATFGLVNPSAAMSAILEGAPQCALSLPPPASLSSAITASEMVEVYAQVVARDVSFIDYSTDATITSLLGVTRLNAPGILTNLPDIPSNPFTALTIFRGNAVGCTLGPHISQLFLLNVPTASTTSFLQQYTTYLPRFASRVEWGISATEMIGIQNGIPSGPVPALDTPKYIYNGRTLAEAVHNDAVYQYYYQATLILLGLGAATNSTFPSYANQDPFITNAGVVNILTALSAVAKLALKHAWYWKWAKYRRLRPEVYSLWVHNVLSIPSVVPNSANYDLSTVVLTNLITTIDIPAINVGWGTVPTTYTLPLTFRSGSPSHPSYPAGHAVLSGACATILKMFFDGEVVWTTLSAVVEANTAGDTLVPFGGSTAGMTVGTEINKLASNIVLGRDWAGVHYRTDGTKGMDLGEQIAMKYMGDLLSVSPENNLPGNTPPAIVFRQFNGELATVVPTTCQ</sequence>
<protein>
    <recommendedName>
        <fullName evidence="2">PAP2 superfamily protein</fullName>
    </recommendedName>
</protein>